<keyword evidence="1" id="KW-0393">Immunoglobulin domain</keyword>
<dbReference type="Gene3D" id="2.60.40.10">
    <property type="entry name" value="Immunoglobulins"/>
    <property type="match status" value="1"/>
</dbReference>
<dbReference type="InterPro" id="IPR050380">
    <property type="entry name" value="Immune_Resp_Modulators"/>
</dbReference>
<evidence type="ECO:0000259" key="3">
    <source>
        <dbReference type="PROSITE" id="PS50835"/>
    </source>
</evidence>
<sequence length="186" mass="21043">TMLCSTDVQHFGPGTKLTVLGDNHEIQEPKVTLFEPSKDELKKKKKATLVCLATDFYPDHISLAWYLNGKELEEGFKTDDEATSETESTNKTQNTLYYISSRLRVPLKTWLNPENEFTCLVHFDPTDKNFTQSTRGKGACGVTPESFKQGAKTGTLSYVLLMSKSAAYAVFILFLAWKMKKRKKNN</sequence>
<dbReference type="EMBL" id="AFYH01119980">
    <property type="status" value="NOT_ANNOTATED_CDS"/>
    <property type="molecule type" value="Genomic_DNA"/>
</dbReference>
<dbReference type="PANTHER" id="PTHR23411">
    <property type="entry name" value="TAPASIN"/>
    <property type="match status" value="1"/>
</dbReference>
<dbReference type="EMBL" id="AFYH01119979">
    <property type="status" value="NOT_ANNOTATED_CDS"/>
    <property type="molecule type" value="Genomic_DNA"/>
</dbReference>
<feature type="transmembrane region" description="Helical" evidence="2">
    <location>
        <begin position="156"/>
        <end position="177"/>
    </location>
</feature>
<dbReference type="FunFam" id="2.60.40.10:FF:000463">
    <property type="entry name" value="Immunoglobulin heavy constant gamma 1"/>
    <property type="match status" value="1"/>
</dbReference>
<dbReference type="EMBL" id="AFYH01119981">
    <property type="status" value="NOT_ANNOTATED_CDS"/>
    <property type="molecule type" value="Genomic_DNA"/>
</dbReference>
<dbReference type="AlphaFoldDB" id="H3AJ79"/>
<reference evidence="4" key="2">
    <citation type="submission" date="2025-08" db="UniProtKB">
        <authorList>
            <consortium name="Ensembl"/>
        </authorList>
    </citation>
    <scope>IDENTIFICATION</scope>
</reference>
<dbReference type="InParanoid" id="H3AJ79"/>
<feature type="domain" description="Ig-like" evidence="3">
    <location>
        <begin position="29"/>
        <end position="131"/>
    </location>
</feature>
<dbReference type="eggNOG" id="ENOG502S3FK">
    <property type="taxonomic scope" value="Eukaryota"/>
</dbReference>
<proteinExistence type="predicted"/>
<dbReference type="SUPFAM" id="SSF48726">
    <property type="entry name" value="Immunoglobulin"/>
    <property type="match status" value="1"/>
</dbReference>
<dbReference type="EMBL" id="AFYH01119982">
    <property type="status" value="NOT_ANNOTATED_CDS"/>
    <property type="molecule type" value="Genomic_DNA"/>
</dbReference>
<dbReference type="GeneTree" id="ENSGT00940000164625"/>
<dbReference type="HOGENOM" id="CLU_077975_0_1_1"/>
<dbReference type="InterPro" id="IPR007110">
    <property type="entry name" value="Ig-like_dom"/>
</dbReference>
<dbReference type="STRING" id="7897.ENSLACP00000009700"/>
<evidence type="ECO:0000313" key="5">
    <source>
        <dbReference type="Proteomes" id="UP000008672"/>
    </source>
</evidence>
<protein>
    <recommendedName>
        <fullName evidence="3">Ig-like domain-containing protein</fullName>
    </recommendedName>
</protein>
<evidence type="ECO:0000313" key="4">
    <source>
        <dbReference type="Ensembl" id="ENSLACP00000009700.1"/>
    </source>
</evidence>
<dbReference type="Proteomes" id="UP000008672">
    <property type="component" value="Unassembled WGS sequence"/>
</dbReference>
<keyword evidence="2" id="KW-0472">Membrane</keyword>
<dbReference type="Pfam" id="PF07654">
    <property type="entry name" value="C1-set"/>
    <property type="match status" value="1"/>
</dbReference>
<organism evidence="4 5">
    <name type="scientific">Latimeria chalumnae</name>
    <name type="common">Coelacanth</name>
    <dbReference type="NCBI Taxonomy" id="7897"/>
    <lineage>
        <taxon>Eukaryota</taxon>
        <taxon>Metazoa</taxon>
        <taxon>Chordata</taxon>
        <taxon>Craniata</taxon>
        <taxon>Vertebrata</taxon>
        <taxon>Euteleostomi</taxon>
        <taxon>Coelacanthiformes</taxon>
        <taxon>Coelacanthidae</taxon>
        <taxon>Latimeria</taxon>
    </lineage>
</organism>
<dbReference type="InterPro" id="IPR036179">
    <property type="entry name" value="Ig-like_dom_sf"/>
</dbReference>
<keyword evidence="5" id="KW-1185">Reference proteome</keyword>
<reference evidence="5" key="1">
    <citation type="submission" date="2011-08" db="EMBL/GenBank/DDBJ databases">
        <title>The draft genome of Latimeria chalumnae.</title>
        <authorList>
            <person name="Di Palma F."/>
            <person name="Alfoldi J."/>
            <person name="Johnson J."/>
            <person name="Berlin A."/>
            <person name="Gnerre S."/>
            <person name="Jaffe D."/>
            <person name="MacCallum I."/>
            <person name="Young S."/>
            <person name="Walker B.J."/>
            <person name="Lander E."/>
            <person name="Lindblad-Toh K."/>
        </authorList>
    </citation>
    <scope>NUCLEOTIDE SEQUENCE [LARGE SCALE GENOMIC DNA]</scope>
    <source>
        <strain evidence="5">Wild caught</strain>
    </source>
</reference>
<name>H3AJ79_LATCH</name>
<keyword evidence="2" id="KW-1133">Transmembrane helix</keyword>
<reference evidence="4" key="3">
    <citation type="submission" date="2025-09" db="UniProtKB">
        <authorList>
            <consortium name="Ensembl"/>
        </authorList>
    </citation>
    <scope>IDENTIFICATION</scope>
</reference>
<dbReference type="Ensembl" id="ENSLACT00000009775.1">
    <property type="protein sequence ID" value="ENSLACP00000009700.1"/>
    <property type="gene ID" value="ENSLACG00000008555.1"/>
</dbReference>
<dbReference type="InterPro" id="IPR003597">
    <property type="entry name" value="Ig_C1-set"/>
</dbReference>
<dbReference type="PROSITE" id="PS50835">
    <property type="entry name" value="IG_LIKE"/>
    <property type="match status" value="1"/>
</dbReference>
<evidence type="ECO:0000256" key="1">
    <source>
        <dbReference type="ARBA" id="ARBA00023319"/>
    </source>
</evidence>
<dbReference type="InterPro" id="IPR013783">
    <property type="entry name" value="Ig-like_fold"/>
</dbReference>
<dbReference type="FunCoup" id="H3AJ79">
    <property type="interactions" value="408"/>
</dbReference>
<dbReference type="SMART" id="SM00407">
    <property type="entry name" value="IGc1"/>
    <property type="match status" value="1"/>
</dbReference>
<accession>H3AJ79</accession>
<evidence type="ECO:0000256" key="2">
    <source>
        <dbReference type="SAM" id="Phobius"/>
    </source>
</evidence>
<keyword evidence="2" id="KW-0812">Transmembrane</keyword>